<keyword evidence="1" id="KW-1133">Transmembrane helix</keyword>
<accession>A0A919MA22</accession>
<proteinExistence type="predicted"/>
<feature type="transmembrane region" description="Helical" evidence="1">
    <location>
        <begin position="12"/>
        <end position="30"/>
    </location>
</feature>
<reference evidence="3" key="1">
    <citation type="submission" date="2021-01" db="EMBL/GenBank/DDBJ databases">
        <title>Whole genome shotgun sequence of Actinoplanes cyaneus NBRC 14990.</title>
        <authorList>
            <person name="Komaki H."/>
            <person name="Tamura T."/>
        </authorList>
    </citation>
    <scope>NUCLEOTIDE SEQUENCE</scope>
    <source>
        <strain evidence="3">NBRC 14990</strain>
    </source>
</reference>
<keyword evidence="1" id="KW-0472">Membrane</keyword>
<dbReference type="Proteomes" id="UP000619479">
    <property type="component" value="Unassembled WGS sequence"/>
</dbReference>
<dbReference type="AlphaFoldDB" id="A0A919MA22"/>
<dbReference type="RefSeq" id="WP_203746801.1">
    <property type="nucleotide sequence ID" value="NZ_BAAAUC010000096.1"/>
</dbReference>
<comment type="caution">
    <text evidence="3">The sequence shown here is derived from an EMBL/GenBank/DDBJ whole genome shotgun (WGS) entry which is preliminary data.</text>
</comment>
<evidence type="ECO:0000259" key="2">
    <source>
        <dbReference type="Pfam" id="PF10756"/>
    </source>
</evidence>
<protein>
    <recommendedName>
        <fullName evidence="2">Low molecular weight protein antigen 6 PH domain-containing protein</fullName>
    </recommendedName>
</protein>
<dbReference type="InterPro" id="IPR019692">
    <property type="entry name" value="CFP-6_PH"/>
</dbReference>
<organism evidence="3 4">
    <name type="scientific">Actinoplanes cyaneus</name>
    <dbReference type="NCBI Taxonomy" id="52696"/>
    <lineage>
        <taxon>Bacteria</taxon>
        <taxon>Bacillati</taxon>
        <taxon>Actinomycetota</taxon>
        <taxon>Actinomycetes</taxon>
        <taxon>Micromonosporales</taxon>
        <taxon>Micromonosporaceae</taxon>
        <taxon>Actinoplanes</taxon>
    </lineage>
</organism>
<dbReference type="Pfam" id="PF10756">
    <property type="entry name" value="bPH_6"/>
    <property type="match status" value="1"/>
</dbReference>
<evidence type="ECO:0000313" key="4">
    <source>
        <dbReference type="Proteomes" id="UP000619479"/>
    </source>
</evidence>
<name>A0A919MA22_9ACTN</name>
<dbReference type="EMBL" id="BOMH01000044">
    <property type="protein sequence ID" value="GID68134.1"/>
    <property type="molecule type" value="Genomic_DNA"/>
</dbReference>
<gene>
    <name evidence="3" type="ORF">Acy02nite_60150</name>
</gene>
<sequence length="128" mass="13843">MSRRRPLLRVRKSGTALVASGIAFVGAMPLAGVSRAWLPVLLIPLVAFIWSWRAGTDVFSDEVRVRALIGGTQVPWSRITELAPDERGRVSALLDNGNVIRLTGVTRDNLPLVLAAVDNYPADAAVEQ</sequence>
<evidence type="ECO:0000256" key="1">
    <source>
        <dbReference type="SAM" id="Phobius"/>
    </source>
</evidence>
<feature type="domain" description="Low molecular weight protein antigen 6 PH" evidence="2">
    <location>
        <begin position="53"/>
        <end position="121"/>
    </location>
</feature>
<evidence type="ECO:0000313" key="3">
    <source>
        <dbReference type="EMBL" id="GID68134.1"/>
    </source>
</evidence>
<feature type="transmembrane region" description="Helical" evidence="1">
    <location>
        <begin position="36"/>
        <end position="54"/>
    </location>
</feature>
<keyword evidence="4" id="KW-1185">Reference proteome</keyword>
<keyword evidence="1" id="KW-0812">Transmembrane</keyword>